<keyword evidence="9" id="KW-1185">Reference proteome</keyword>
<feature type="domain" description="RING-type" evidence="7">
    <location>
        <begin position="481"/>
        <end position="521"/>
    </location>
</feature>
<dbReference type="Gene3D" id="1.25.40.20">
    <property type="entry name" value="Ankyrin repeat-containing domain"/>
    <property type="match status" value="1"/>
</dbReference>
<dbReference type="GO" id="GO:0008270">
    <property type="term" value="F:zinc ion binding"/>
    <property type="evidence" value="ECO:0007669"/>
    <property type="project" value="UniProtKB-KW"/>
</dbReference>
<dbReference type="InterPro" id="IPR001841">
    <property type="entry name" value="Znf_RING"/>
</dbReference>
<evidence type="ECO:0000256" key="5">
    <source>
        <dbReference type="SAM" id="Coils"/>
    </source>
</evidence>
<dbReference type="GO" id="GO:0006513">
    <property type="term" value="P:protein monoubiquitination"/>
    <property type="evidence" value="ECO:0007669"/>
    <property type="project" value="InterPro"/>
</dbReference>
<keyword evidence="2 4" id="KW-0863">Zinc-finger</keyword>
<dbReference type="EMBL" id="BLLK01000022">
    <property type="protein sequence ID" value="GFH46378.1"/>
    <property type="molecule type" value="Genomic_DNA"/>
</dbReference>
<dbReference type="SMART" id="SM00184">
    <property type="entry name" value="RING"/>
    <property type="match status" value="1"/>
</dbReference>
<protein>
    <recommendedName>
        <fullName evidence="7">RING-type domain-containing protein</fullName>
    </recommendedName>
</protein>
<feature type="coiled-coil region" evidence="5">
    <location>
        <begin position="542"/>
        <end position="576"/>
    </location>
</feature>
<evidence type="ECO:0000256" key="4">
    <source>
        <dbReference type="PROSITE-ProRule" id="PRU00175"/>
    </source>
</evidence>
<evidence type="ECO:0000256" key="6">
    <source>
        <dbReference type="SAM" id="MobiDB-lite"/>
    </source>
</evidence>
<gene>
    <name evidence="8" type="ORF">CTEN210_02852</name>
</gene>
<keyword evidence="1" id="KW-0479">Metal-binding</keyword>
<dbReference type="Gene3D" id="3.30.40.10">
    <property type="entry name" value="Zinc/RING finger domain, C3HC4 (zinc finger)"/>
    <property type="match status" value="1"/>
</dbReference>
<evidence type="ECO:0000256" key="2">
    <source>
        <dbReference type="ARBA" id="ARBA00022771"/>
    </source>
</evidence>
<sequence length="581" mass="66167">MNTSSSDRKNETSTSQEENDGQEEMLGSEAITFQKLTKSEIEQKKNHLFDVCYEKDWDAFEKFLSDETISKADKKLVLLKSSSFCCRMAIVYGASIPLIQKIIDCLGELFFGESGCTMIGYAVLHSGDVLVCRYASDYTTVSYEVIEFLVSLGGADLVKMQCPFNYCKSYLLHKYLGRDGECPRIISLLLKVGGLDLLELQDDDGVGVLEFTNSTQRGIIIDYLQGLDPNPRVRKHIESLANAGVTAKEFFDWIDNCQFDRVREYLVDEEVSKEAKMKCITVKSVWFDLPFHKFCERHGPVDIAKLFVDIMGTQFLKLKDREGNTCLHHTCSDQSEECIDYDIEELDNEDFERHHDLIEFILSKTGWKFLLETNEDDYSALHEFMGCLRTDLKCVKSVVNLGGQELLEHQGWSGTILHYASSRETIDEEVIKYLVSIGGPLLTEAKDIDGKKAECRWPDELKEYIAFTTKTSSALSDDLQCPICFDTLFDVHILSQCCHRFCKSCITQSYEKRGNTCPVCRAEYSIGDVKKDPLLGKFACVVKEEKDAKEVLQARLSESQKEIGMLREQLQNALKRKHDEL</sequence>
<dbReference type="PROSITE" id="PS00518">
    <property type="entry name" value="ZF_RING_1"/>
    <property type="match status" value="1"/>
</dbReference>
<evidence type="ECO:0000313" key="8">
    <source>
        <dbReference type="EMBL" id="GFH46378.1"/>
    </source>
</evidence>
<feature type="region of interest" description="Disordered" evidence="6">
    <location>
        <begin position="1"/>
        <end position="26"/>
    </location>
</feature>
<evidence type="ECO:0000259" key="7">
    <source>
        <dbReference type="PROSITE" id="PS50089"/>
    </source>
</evidence>
<keyword evidence="5" id="KW-0175">Coiled coil</keyword>
<dbReference type="GO" id="GO:0097505">
    <property type="term" value="C:Rad6-Rad18 complex"/>
    <property type="evidence" value="ECO:0007669"/>
    <property type="project" value="TreeGrafter"/>
</dbReference>
<evidence type="ECO:0000313" key="9">
    <source>
        <dbReference type="Proteomes" id="UP001054902"/>
    </source>
</evidence>
<name>A0AAD3CIQ5_9STRA</name>
<dbReference type="PANTHER" id="PTHR14134:SF2">
    <property type="entry name" value="E3 UBIQUITIN-PROTEIN LIGASE RAD18"/>
    <property type="match status" value="1"/>
</dbReference>
<accession>A0AAD3CIQ5</accession>
<reference evidence="8 9" key="1">
    <citation type="journal article" date="2021" name="Sci. Rep.">
        <title>The genome of the diatom Chaetoceros tenuissimus carries an ancient integrated fragment of an extant virus.</title>
        <authorList>
            <person name="Hongo Y."/>
            <person name="Kimura K."/>
            <person name="Takaki Y."/>
            <person name="Yoshida Y."/>
            <person name="Baba S."/>
            <person name="Kobayashi G."/>
            <person name="Nagasaki K."/>
            <person name="Hano T."/>
            <person name="Tomaru Y."/>
        </authorList>
    </citation>
    <scope>NUCLEOTIDE SEQUENCE [LARGE SCALE GENOMIC DNA]</scope>
    <source>
        <strain evidence="8 9">NIES-3715</strain>
    </source>
</reference>
<dbReference type="InterPro" id="IPR017907">
    <property type="entry name" value="Znf_RING_CS"/>
</dbReference>
<comment type="caution">
    <text evidence="8">The sequence shown here is derived from an EMBL/GenBank/DDBJ whole genome shotgun (WGS) entry which is preliminary data.</text>
</comment>
<dbReference type="InterPro" id="IPR013083">
    <property type="entry name" value="Znf_RING/FYVE/PHD"/>
</dbReference>
<dbReference type="Pfam" id="PF13923">
    <property type="entry name" value="zf-C3HC4_2"/>
    <property type="match status" value="1"/>
</dbReference>
<dbReference type="GO" id="GO:0061630">
    <property type="term" value="F:ubiquitin protein ligase activity"/>
    <property type="evidence" value="ECO:0007669"/>
    <property type="project" value="InterPro"/>
</dbReference>
<dbReference type="Proteomes" id="UP001054902">
    <property type="component" value="Unassembled WGS sequence"/>
</dbReference>
<dbReference type="GO" id="GO:0006301">
    <property type="term" value="P:DNA damage tolerance"/>
    <property type="evidence" value="ECO:0007669"/>
    <property type="project" value="InterPro"/>
</dbReference>
<evidence type="ECO:0000256" key="3">
    <source>
        <dbReference type="ARBA" id="ARBA00022833"/>
    </source>
</evidence>
<dbReference type="SUPFAM" id="SSF48403">
    <property type="entry name" value="Ankyrin repeat"/>
    <property type="match status" value="1"/>
</dbReference>
<keyword evidence="3" id="KW-0862">Zinc</keyword>
<dbReference type="PROSITE" id="PS50089">
    <property type="entry name" value="ZF_RING_2"/>
    <property type="match status" value="1"/>
</dbReference>
<dbReference type="InterPro" id="IPR036770">
    <property type="entry name" value="Ankyrin_rpt-contain_sf"/>
</dbReference>
<dbReference type="InterPro" id="IPR039577">
    <property type="entry name" value="Rad18"/>
</dbReference>
<evidence type="ECO:0000256" key="1">
    <source>
        <dbReference type="ARBA" id="ARBA00022723"/>
    </source>
</evidence>
<proteinExistence type="predicted"/>
<dbReference type="AlphaFoldDB" id="A0AAD3CIQ5"/>
<dbReference type="SUPFAM" id="SSF57850">
    <property type="entry name" value="RING/U-box"/>
    <property type="match status" value="1"/>
</dbReference>
<dbReference type="PANTHER" id="PTHR14134">
    <property type="entry name" value="E3 UBIQUITIN-PROTEIN LIGASE RAD18"/>
    <property type="match status" value="1"/>
</dbReference>
<dbReference type="GO" id="GO:0003697">
    <property type="term" value="F:single-stranded DNA binding"/>
    <property type="evidence" value="ECO:0007669"/>
    <property type="project" value="InterPro"/>
</dbReference>
<dbReference type="GO" id="GO:0005634">
    <property type="term" value="C:nucleus"/>
    <property type="evidence" value="ECO:0007669"/>
    <property type="project" value="TreeGrafter"/>
</dbReference>
<organism evidence="8 9">
    <name type="scientific">Chaetoceros tenuissimus</name>
    <dbReference type="NCBI Taxonomy" id="426638"/>
    <lineage>
        <taxon>Eukaryota</taxon>
        <taxon>Sar</taxon>
        <taxon>Stramenopiles</taxon>
        <taxon>Ochrophyta</taxon>
        <taxon>Bacillariophyta</taxon>
        <taxon>Coscinodiscophyceae</taxon>
        <taxon>Chaetocerotophycidae</taxon>
        <taxon>Chaetocerotales</taxon>
        <taxon>Chaetocerotaceae</taxon>
        <taxon>Chaetoceros</taxon>
    </lineage>
</organism>
<feature type="compositionally biased region" description="Basic and acidic residues" evidence="6">
    <location>
        <begin position="1"/>
        <end position="11"/>
    </location>
</feature>